<proteinExistence type="predicted"/>
<evidence type="ECO:0000256" key="1">
    <source>
        <dbReference type="PROSITE-ProRule" id="PRU00175"/>
    </source>
</evidence>
<dbReference type="PROSITE" id="PS50089">
    <property type="entry name" value="ZF_RING_2"/>
    <property type="match status" value="1"/>
</dbReference>
<keyword evidence="2" id="KW-0812">Transmembrane</keyword>
<dbReference type="OrthoDB" id="8062037at2759"/>
<dbReference type="Proteomes" id="UP000193922">
    <property type="component" value="Unassembled WGS sequence"/>
</dbReference>
<feature type="transmembrane region" description="Helical" evidence="2">
    <location>
        <begin position="31"/>
        <end position="54"/>
    </location>
</feature>
<keyword evidence="1" id="KW-0862">Zinc</keyword>
<sequence>MSLEPTMTASAAMPSATRQVDDQSPLSMKTFTIPITLAFTIVGCVCIGAIIFFLRRRQCDKRRREQEEAERTAGEDARIELSVRNKVSELRLMDEMQFGMLHVEFAQGQLFYAERTAREPDSCAVCLVDIQADDRMVYLPCDHGYHQECVRLWLVQKSEKCPLCKKSVLAGLGMLTAVCSTRDSEYDGDRMHSEG</sequence>
<dbReference type="STRING" id="61395.A0A1Y1WE56"/>
<keyword evidence="2" id="KW-0472">Membrane</keyword>
<evidence type="ECO:0000256" key="2">
    <source>
        <dbReference type="SAM" id="Phobius"/>
    </source>
</evidence>
<dbReference type="SUPFAM" id="SSF57850">
    <property type="entry name" value="RING/U-box"/>
    <property type="match status" value="1"/>
</dbReference>
<dbReference type="GO" id="GO:0008270">
    <property type="term" value="F:zinc ion binding"/>
    <property type="evidence" value="ECO:0007669"/>
    <property type="project" value="UniProtKB-KW"/>
</dbReference>
<dbReference type="InterPro" id="IPR013083">
    <property type="entry name" value="Znf_RING/FYVE/PHD"/>
</dbReference>
<keyword evidence="5" id="KW-1185">Reference proteome</keyword>
<dbReference type="Pfam" id="PF13639">
    <property type="entry name" value="zf-RING_2"/>
    <property type="match status" value="1"/>
</dbReference>
<reference evidence="4 5" key="1">
    <citation type="submission" date="2016-07" db="EMBL/GenBank/DDBJ databases">
        <title>Pervasive Adenine N6-methylation of Active Genes in Fungi.</title>
        <authorList>
            <consortium name="DOE Joint Genome Institute"/>
            <person name="Mondo S.J."/>
            <person name="Dannebaum R.O."/>
            <person name="Kuo R.C."/>
            <person name="Labutti K."/>
            <person name="Haridas S."/>
            <person name="Kuo A."/>
            <person name="Salamov A."/>
            <person name="Ahrendt S.R."/>
            <person name="Lipzen A."/>
            <person name="Sullivan W."/>
            <person name="Andreopoulos W.B."/>
            <person name="Clum A."/>
            <person name="Lindquist E."/>
            <person name="Daum C."/>
            <person name="Ramamoorthy G.K."/>
            <person name="Gryganskyi A."/>
            <person name="Culley D."/>
            <person name="Magnuson J.K."/>
            <person name="James T.Y."/>
            <person name="O'Malley M.A."/>
            <person name="Stajich J.E."/>
            <person name="Spatafora J.W."/>
            <person name="Visel A."/>
            <person name="Grigoriev I.V."/>
        </authorList>
    </citation>
    <scope>NUCLEOTIDE SEQUENCE [LARGE SCALE GENOMIC DNA]</scope>
    <source>
        <strain evidence="4 5">ATCC 12442</strain>
    </source>
</reference>
<protein>
    <recommendedName>
        <fullName evidence="3">RING-type domain-containing protein</fullName>
    </recommendedName>
</protein>
<name>A0A1Y1WE56_9FUNG</name>
<evidence type="ECO:0000313" key="5">
    <source>
        <dbReference type="Proteomes" id="UP000193922"/>
    </source>
</evidence>
<dbReference type="PANTHER" id="PTHR45676:SF41">
    <property type="entry name" value="RING-H2 FINGER PROTEIN ATL66"/>
    <property type="match status" value="1"/>
</dbReference>
<dbReference type="GeneID" id="63803349"/>
<dbReference type="AlphaFoldDB" id="A0A1Y1WE56"/>
<dbReference type="Gene3D" id="3.30.40.10">
    <property type="entry name" value="Zinc/RING finger domain, C3HC4 (zinc finger)"/>
    <property type="match status" value="1"/>
</dbReference>
<evidence type="ECO:0000313" key="4">
    <source>
        <dbReference type="EMBL" id="ORX71809.1"/>
    </source>
</evidence>
<comment type="caution">
    <text evidence="4">The sequence shown here is derived from an EMBL/GenBank/DDBJ whole genome shotgun (WGS) entry which is preliminary data.</text>
</comment>
<keyword evidence="1" id="KW-0863">Zinc-finger</keyword>
<evidence type="ECO:0000259" key="3">
    <source>
        <dbReference type="PROSITE" id="PS50089"/>
    </source>
</evidence>
<dbReference type="PANTHER" id="PTHR45676">
    <property type="entry name" value="RING-H2 FINGER PROTEIN ATL51-RELATED"/>
    <property type="match status" value="1"/>
</dbReference>
<dbReference type="InterPro" id="IPR001841">
    <property type="entry name" value="Znf_RING"/>
</dbReference>
<feature type="domain" description="RING-type" evidence="3">
    <location>
        <begin position="123"/>
        <end position="165"/>
    </location>
</feature>
<keyword evidence="1" id="KW-0479">Metal-binding</keyword>
<keyword evidence="2" id="KW-1133">Transmembrane helix</keyword>
<dbReference type="SMART" id="SM00184">
    <property type="entry name" value="RING"/>
    <property type="match status" value="1"/>
</dbReference>
<dbReference type="RefSeq" id="XP_040745233.1">
    <property type="nucleotide sequence ID" value="XM_040886701.1"/>
</dbReference>
<gene>
    <name evidence="4" type="ORF">DL89DRAFT_265525</name>
</gene>
<accession>A0A1Y1WE56</accession>
<organism evidence="4 5">
    <name type="scientific">Linderina pennispora</name>
    <dbReference type="NCBI Taxonomy" id="61395"/>
    <lineage>
        <taxon>Eukaryota</taxon>
        <taxon>Fungi</taxon>
        <taxon>Fungi incertae sedis</taxon>
        <taxon>Zoopagomycota</taxon>
        <taxon>Kickxellomycotina</taxon>
        <taxon>Kickxellomycetes</taxon>
        <taxon>Kickxellales</taxon>
        <taxon>Kickxellaceae</taxon>
        <taxon>Linderina</taxon>
    </lineage>
</organism>
<dbReference type="EMBL" id="MCFD01000003">
    <property type="protein sequence ID" value="ORX71809.1"/>
    <property type="molecule type" value="Genomic_DNA"/>
</dbReference>